<gene>
    <name evidence="1" type="ORF">OTI717_LOCUS23389</name>
</gene>
<organism evidence="1 2">
    <name type="scientific">Rotaria sordida</name>
    <dbReference type="NCBI Taxonomy" id="392033"/>
    <lineage>
        <taxon>Eukaryota</taxon>
        <taxon>Metazoa</taxon>
        <taxon>Spiralia</taxon>
        <taxon>Gnathifera</taxon>
        <taxon>Rotifera</taxon>
        <taxon>Eurotatoria</taxon>
        <taxon>Bdelloidea</taxon>
        <taxon>Philodinida</taxon>
        <taxon>Philodinidae</taxon>
        <taxon>Rotaria</taxon>
    </lineage>
</organism>
<protein>
    <submittedName>
        <fullName evidence="1">Uncharacterized protein</fullName>
    </submittedName>
</protein>
<dbReference type="Proteomes" id="UP000663823">
    <property type="component" value="Unassembled WGS sequence"/>
</dbReference>
<evidence type="ECO:0000313" key="1">
    <source>
        <dbReference type="EMBL" id="CAF3893263.1"/>
    </source>
</evidence>
<reference evidence="1" key="1">
    <citation type="submission" date="2021-02" db="EMBL/GenBank/DDBJ databases">
        <authorList>
            <person name="Nowell W R."/>
        </authorList>
    </citation>
    <scope>NUCLEOTIDE SEQUENCE</scope>
</reference>
<name>A0A819H8S5_9BILA</name>
<comment type="caution">
    <text evidence="1">The sequence shown here is derived from an EMBL/GenBank/DDBJ whole genome shotgun (WGS) entry which is preliminary data.</text>
</comment>
<accession>A0A819H8S5</accession>
<feature type="non-terminal residue" evidence="1">
    <location>
        <position position="1"/>
    </location>
</feature>
<dbReference type="AlphaFoldDB" id="A0A819H8S5"/>
<proteinExistence type="predicted"/>
<sequence length="51" mass="6128">MPPNEYARRLRQLIDSGDENIRQRLFIDLNPKRRRARIKGRGTFSWDFGPL</sequence>
<dbReference type="EMBL" id="CAJOAX010004170">
    <property type="protein sequence ID" value="CAF3893263.1"/>
    <property type="molecule type" value="Genomic_DNA"/>
</dbReference>
<evidence type="ECO:0000313" key="2">
    <source>
        <dbReference type="Proteomes" id="UP000663823"/>
    </source>
</evidence>